<keyword evidence="2" id="KW-1185">Reference proteome</keyword>
<proteinExistence type="predicted"/>
<organism evidence="1 2">
    <name type="scientific">Sanghuangporus baumii</name>
    <name type="common">Phellinus baumii</name>
    <dbReference type="NCBI Taxonomy" id="108892"/>
    <lineage>
        <taxon>Eukaryota</taxon>
        <taxon>Fungi</taxon>
        <taxon>Dikarya</taxon>
        <taxon>Basidiomycota</taxon>
        <taxon>Agaricomycotina</taxon>
        <taxon>Agaricomycetes</taxon>
        <taxon>Hymenochaetales</taxon>
        <taxon>Hymenochaetaceae</taxon>
        <taxon>Sanghuangporus</taxon>
    </lineage>
</organism>
<evidence type="ECO:0000313" key="2">
    <source>
        <dbReference type="Proteomes" id="UP000757232"/>
    </source>
</evidence>
<accession>A0A9Q5HUL1</accession>
<reference evidence="1" key="1">
    <citation type="submission" date="2016-06" db="EMBL/GenBank/DDBJ databases">
        <title>Draft Genome sequence of the fungus Inonotus baumii.</title>
        <authorList>
            <person name="Zhu H."/>
            <person name="Lin W."/>
        </authorList>
    </citation>
    <scope>NUCLEOTIDE SEQUENCE</scope>
    <source>
        <strain evidence="1">821</strain>
    </source>
</reference>
<gene>
    <name evidence="1" type="ORF">A7U60_g6604</name>
</gene>
<dbReference type="Proteomes" id="UP000757232">
    <property type="component" value="Unassembled WGS sequence"/>
</dbReference>
<dbReference type="EMBL" id="LNZH02000203">
    <property type="protein sequence ID" value="OCB86292.1"/>
    <property type="molecule type" value="Genomic_DNA"/>
</dbReference>
<name>A0A9Q5HUL1_SANBA</name>
<protein>
    <submittedName>
        <fullName evidence="1">Uncharacterized protein</fullName>
    </submittedName>
</protein>
<sequence length="95" mass="10533">MDLNDATRSSLSKITFLSSAEALKELAIIANKDKPREHRAHSIPPADIPRLESFSIPIVDELAFGLACALIGKTLILALRRLRLDLWEPLEQLSS</sequence>
<comment type="caution">
    <text evidence="1">The sequence shown here is derived from an EMBL/GenBank/DDBJ whole genome shotgun (WGS) entry which is preliminary data.</text>
</comment>
<evidence type="ECO:0000313" key="1">
    <source>
        <dbReference type="EMBL" id="OCB86292.1"/>
    </source>
</evidence>
<dbReference type="AlphaFoldDB" id="A0A9Q5HUL1"/>